<dbReference type="Proteomes" id="UP000215335">
    <property type="component" value="Unassembled WGS sequence"/>
</dbReference>
<evidence type="ECO:0000313" key="1">
    <source>
        <dbReference type="EMBL" id="OXU27908.1"/>
    </source>
</evidence>
<feature type="non-terminal residue" evidence="1">
    <location>
        <position position="1"/>
    </location>
</feature>
<comment type="caution">
    <text evidence="1">The sequence shown here is derived from an EMBL/GenBank/DDBJ whole genome shotgun (WGS) entry which is preliminary data.</text>
</comment>
<name>A0A232FBR7_9HYME</name>
<evidence type="ECO:0000313" key="2">
    <source>
        <dbReference type="Proteomes" id="UP000215335"/>
    </source>
</evidence>
<gene>
    <name evidence="1" type="ORF">TSAR_016315</name>
</gene>
<dbReference type="AlphaFoldDB" id="A0A232FBR7"/>
<accession>A0A232FBR7</accession>
<organism evidence="1 2">
    <name type="scientific">Trichomalopsis sarcophagae</name>
    <dbReference type="NCBI Taxonomy" id="543379"/>
    <lineage>
        <taxon>Eukaryota</taxon>
        <taxon>Metazoa</taxon>
        <taxon>Ecdysozoa</taxon>
        <taxon>Arthropoda</taxon>
        <taxon>Hexapoda</taxon>
        <taxon>Insecta</taxon>
        <taxon>Pterygota</taxon>
        <taxon>Neoptera</taxon>
        <taxon>Endopterygota</taxon>
        <taxon>Hymenoptera</taxon>
        <taxon>Apocrita</taxon>
        <taxon>Proctotrupomorpha</taxon>
        <taxon>Chalcidoidea</taxon>
        <taxon>Pteromalidae</taxon>
        <taxon>Pteromalinae</taxon>
        <taxon>Trichomalopsis</taxon>
    </lineage>
</organism>
<keyword evidence="2" id="KW-1185">Reference proteome</keyword>
<protein>
    <submittedName>
        <fullName evidence="1">Uncharacterized protein</fullName>
    </submittedName>
</protein>
<proteinExistence type="predicted"/>
<sequence>RILARVPTAAAAIPSSGGHFKKNTSCFRTSAGFASTIVRDVRR</sequence>
<dbReference type="EMBL" id="NNAY01000516">
    <property type="protein sequence ID" value="OXU27908.1"/>
    <property type="molecule type" value="Genomic_DNA"/>
</dbReference>
<reference evidence="1 2" key="1">
    <citation type="journal article" date="2017" name="Curr. Biol.">
        <title>The Evolution of Venom by Co-option of Single-Copy Genes.</title>
        <authorList>
            <person name="Martinson E.O."/>
            <person name="Mrinalini"/>
            <person name="Kelkar Y.D."/>
            <person name="Chang C.H."/>
            <person name="Werren J.H."/>
        </authorList>
    </citation>
    <scope>NUCLEOTIDE SEQUENCE [LARGE SCALE GENOMIC DNA]</scope>
    <source>
        <strain evidence="1 2">Alberta</strain>
        <tissue evidence="1">Whole body</tissue>
    </source>
</reference>